<dbReference type="EMBL" id="GGEC01054976">
    <property type="protein sequence ID" value="MBX35460.1"/>
    <property type="molecule type" value="Transcribed_RNA"/>
</dbReference>
<organism evidence="1">
    <name type="scientific">Rhizophora mucronata</name>
    <name type="common">Asiatic mangrove</name>
    <dbReference type="NCBI Taxonomy" id="61149"/>
    <lineage>
        <taxon>Eukaryota</taxon>
        <taxon>Viridiplantae</taxon>
        <taxon>Streptophyta</taxon>
        <taxon>Embryophyta</taxon>
        <taxon>Tracheophyta</taxon>
        <taxon>Spermatophyta</taxon>
        <taxon>Magnoliopsida</taxon>
        <taxon>eudicotyledons</taxon>
        <taxon>Gunneridae</taxon>
        <taxon>Pentapetalae</taxon>
        <taxon>rosids</taxon>
        <taxon>fabids</taxon>
        <taxon>Malpighiales</taxon>
        <taxon>Rhizophoraceae</taxon>
        <taxon>Rhizophora</taxon>
    </lineage>
</organism>
<name>A0A2P2MZ11_RHIMU</name>
<evidence type="ECO:0000313" key="1">
    <source>
        <dbReference type="EMBL" id="MBX35460.1"/>
    </source>
</evidence>
<dbReference type="AlphaFoldDB" id="A0A2P2MZ11"/>
<accession>A0A2P2MZ11</accession>
<sequence>MECQAHIFKYGIRLGFYK</sequence>
<reference evidence="1" key="1">
    <citation type="submission" date="2018-02" db="EMBL/GenBank/DDBJ databases">
        <title>Rhizophora mucronata_Transcriptome.</title>
        <authorList>
            <person name="Meera S.P."/>
            <person name="Sreeshan A."/>
            <person name="Augustine A."/>
        </authorList>
    </citation>
    <scope>NUCLEOTIDE SEQUENCE</scope>
    <source>
        <tissue evidence="1">Leaf</tissue>
    </source>
</reference>
<protein>
    <submittedName>
        <fullName evidence="1">Uncharacterized protein</fullName>
    </submittedName>
</protein>
<proteinExistence type="predicted"/>